<dbReference type="RefSeq" id="WP_396640486.1">
    <property type="nucleotide sequence ID" value="NZ_JBIQWL010000003.1"/>
</dbReference>
<dbReference type="PROSITE" id="PS52050">
    <property type="entry name" value="WYL"/>
    <property type="match status" value="1"/>
</dbReference>
<dbReference type="InterPro" id="IPR036390">
    <property type="entry name" value="WH_DNA-bd_sf"/>
</dbReference>
<dbReference type="InterPro" id="IPR036388">
    <property type="entry name" value="WH-like_DNA-bd_sf"/>
</dbReference>
<sequence>MSDTTSRALSLLNLLQTHRHWPGSELADRLGVTERTVRRDVERLRELGYRIESTPGSAGGYRLEAGSAVPPLLLTDEEAVAMAIGLRVAASQRLIDGPETTLTALAKLEQVLPAPLRRRVNALADSVQPAGIRSGAAVSSDVLGELALACRDHERVRFTYSAASGEVTRRRVEPHALAPADRHWYLLCWDLEKADWRTFRVDRLTEVEHTRVLFEPHDLTPEQIEEFILVARSWVRQPVETDIVMDLPYDTMREWFGQWGQGAAPEDAAHTRWPVGGADFRETMYGLSWVPAGVEYATDLPEPARGELRETLERMLRALDAPVPPPRDVVPTTPSRDGDPPRGASDRVGPTASRTRVRR</sequence>
<evidence type="ECO:0000256" key="3">
    <source>
        <dbReference type="ARBA" id="ARBA00023163"/>
    </source>
</evidence>
<keyword evidence="2" id="KW-0238">DNA-binding</keyword>
<dbReference type="Pfam" id="PF08279">
    <property type="entry name" value="HTH_11"/>
    <property type="match status" value="1"/>
</dbReference>
<evidence type="ECO:0000256" key="1">
    <source>
        <dbReference type="ARBA" id="ARBA00023015"/>
    </source>
</evidence>
<dbReference type="PANTHER" id="PTHR34580:SF3">
    <property type="entry name" value="PROTEIN PAFB"/>
    <property type="match status" value="1"/>
</dbReference>
<evidence type="ECO:0000256" key="4">
    <source>
        <dbReference type="SAM" id="MobiDB-lite"/>
    </source>
</evidence>
<keyword evidence="1" id="KW-0805">Transcription regulation</keyword>
<feature type="domain" description="HTH deoR-type" evidence="5">
    <location>
        <begin position="4"/>
        <end position="59"/>
    </location>
</feature>
<dbReference type="InterPro" id="IPR013196">
    <property type="entry name" value="HTH_11"/>
</dbReference>
<dbReference type="InterPro" id="IPR001034">
    <property type="entry name" value="DeoR_HTH"/>
</dbReference>
<dbReference type="Proteomes" id="UP001610861">
    <property type="component" value="Unassembled WGS sequence"/>
</dbReference>
<gene>
    <name evidence="6" type="ORF">ACH3VR_09205</name>
</gene>
<proteinExistence type="predicted"/>
<reference evidence="6 7" key="1">
    <citation type="submission" date="2024-09" db="EMBL/GenBank/DDBJ databases">
        <authorList>
            <person name="Pan X."/>
        </authorList>
    </citation>
    <scope>NUCLEOTIDE SEQUENCE [LARGE SCALE GENOMIC DNA]</scope>
    <source>
        <strain evidence="6 7">B2969</strain>
    </source>
</reference>
<dbReference type="InterPro" id="IPR026881">
    <property type="entry name" value="WYL_dom"/>
</dbReference>
<organism evidence="6 7">
    <name type="scientific">Microbacterium alkaliflavum</name>
    <dbReference type="NCBI Taxonomy" id="3248839"/>
    <lineage>
        <taxon>Bacteria</taxon>
        <taxon>Bacillati</taxon>
        <taxon>Actinomycetota</taxon>
        <taxon>Actinomycetes</taxon>
        <taxon>Micrococcales</taxon>
        <taxon>Microbacteriaceae</taxon>
        <taxon>Microbacterium</taxon>
    </lineage>
</organism>
<dbReference type="InterPro" id="IPR018356">
    <property type="entry name" value="Tscrpt_reg_HTH_DeoR_CS"/>
</dbReference>
<name>A0ABW7Q6P5_9MICO</name>
<dbReference type="Gene3D" id="1.10.10.10">
    <property type="entry name" value="Winged helix-like DNA-binding domain superfamily/Winged helix DNA-binding domain"/>
    <property type="match status" value="1"/>
</dbReference>
<evidence type="ECO:0000313" key="7">
    <source>
        <dbReference type="Proteomes" id="UP001610861"/>
    </source>
</evidence>
<dbReference type="EMBL" id="JBIQWL010000003">
    <property type="protein sequence ID" value="MFH8250525.1"/>
    <property type="molecule type" value="Genomic_DNA"/>
</dbReference>
<dbReference type="PROSITE" id="PS51000">
    <property type="entry name" value="HTH_DEOR_2"/>
    <property type="match status" value="1"/>
</dbReference>
<accession>A0ABW7Q6P5</accession>
<evidence type="ECO:0000259" key="5">
    <source>
        <dbReference type="PROSITE" id="PS51000"/>
    </source>
</evidence>
<dbReference type="SMART" id="SM00420">
    <property type="entry name" value="HTH_DEOR"/>
    <property type="match status" value="1"/>
</dbReference>
<evidence type="ECO:0000313" key="6">
    <source>
        <dbReference type="EMBL" id="MFH8250525.1"/>
    </source>
</evidence>
<protein>
    <submittedName>
        <fullName evidence="6">Helix-turn-helix transcriptional regulator</fullName>
    </submittedName>
</protein>
<feature type="region of interest" description="Disordered" evidence="4">
    <location>
        <begin position="317"/>
        <end position="359"/>
    </location>
</feature>
<dbReference type="PANTHER" id="PTHR34580">
    <property type="match status" value="1"/>
</dbReference>
<dbReference type="PROSITE" id="PS00894">
    <property type="entry name" value="HTH_DEOR_1"/>
    <property type="match status" value="1"/>
</dbReference>
<dbReference type="SUPFAM" id="SSF46785">
    <property type="entry name" value="Winged helix' DNA-binding domain"/>
    <property type="match status" value="1"/>
</dbReference>
<dbReference type="InterPro" id="IPR051534">
    <property type="entry name" value="CBASS_pafABC_assoc_protein"/>
</dbReference>
<evidence type="ECO:0000256" key="2">
    <source>
        <dbReference type="ARBA" id="ARBA00023125"/>
    </source>
</evidence>
<comment type="caution">
    <text evidence="6">The sequence shown here is derived from an EMBL/GenBank/DDBJ whole genome shotgun (WGS) entry which is preliminary data.</text>
</comment>
<keyword evidence="3" id="KW-0804">Transcription</keyword>
<keyword evidence="7" id="KW-1185">Reference proteome</keyword>
<dbReference type="Pfam" id="PF13280">
    <property type="entry name" value="WYL"/>
    <property type="match status" value="1"/>
</dbReference>